<dbReference type="Proteomes" id="UP000691718">
    <property type="component" value="Unassembled WGS sequence"/>
</dbReference>
<keyword evidence="3" id="KW-1185">Reference proteome</keyword>
<feature type="compositionally biased region" description="Polar residues" evidence="1">
    <location>
        <begin position="55"/>
        <end position="64"/>
    </location>
</feature>
<gene>
    <name evidence="2" type="ORF">PAPOLLO_LOCUS19194</name>
</gene>
<sequence>MDSFTSLDLLRPQEPERLRMGSVSDMLLTKPIPETSYEAPSISNIFSNHQEESIPGSSNDTPSASDERSSRQMRRIRNSFEESLQDQPQ</sequence>
<evidence type="ECO:0000313" key="3">
    <source>
        <dbReference type="Proteomes" id="UP000691718"/>
    </source>
</evidence>
<dbReference type="AlphaFoldDB" id="A0A8S3XJV6"/>
<evidence type="ECO:0000313" key="2">
    <source>
        <dbReference type="EMBL" id="CAG5029240.1"/>
    </source>
</evidence>
<feature type="region of interest" description="Disordered" evidence="1">
    <location>
        <begin position="39"/>
        <end position="89"/>
    </location>
</feature>
<name>A0A8S3XJV6_PARAO</name>
<accession>A0A8S3XJV6</accession>
<protein>
    <submittedName>
        <fullName evidence="2">(apollo) hypothetical protein</fullName>
    </submittedName>
</protein>
<evidence type="ECO:0000256" key="1">
    <source>
        <dbReference type="SAM" id="MobiDB-lite"/>
    </source>
</evidence>
<dbReference type="EMBL" id="CAJQZP010001206">
    <property type="protein sequence ID" value="CAG5029240.1"/>
    <property type="molecule type" value="Genomic_DNA"/>
</dbReference>
<comment type="caution">
    <text evidence="2">The sequence shown here is derived from an EMBL/GenBank/DDBJ whole genome shotgun (WGS) entry which is preliminary data.</text>
</comment>
<organism evidence="2 3">
    <name type="scientific">Parnassius apollo</name>
    <name type="common">Apollo butterfly</name>
    <name type="synonym">Papilio apollo</name>
    <dbReference type="NCBI Taxonomy" id="110799"/>
    <lineage>
        <taxon>Eukaryota</taxon>
        <taxon>Metazoa</taxon>
        <taxon>Ecdysozoa</taxon>
        <taxon>Arthropoda</taxon>
        <taxon>Hexapoda</taxon>
        <taxon>Insecta</taxon>
        <taxon>Pterygota</taxon>
        <taxon>Neoptera</taxon>
        <taxon>Endopterygota</taxon>
        <taxon>Lepidoptera</taxon>
        <taxon>Glossata</taxon>
        <taxon>Ditrysia</taxon>
        <taxon>Papilionoidea</taxon>
        <taxon>Papilionidae</taxon>
        <taxon>Parnassiinae</taxon>
        <taxon>Parnassini</taxon>
        <taxon>Parnassius</taxon>
        <taxon>Parnassius</taxon>
    </lineage>
</organism>
<proteinExistence type="predicted"/>
<reference evidence="2" key="1">
    <citation type="submission" date="2021-04" db="EMBL/GenBank/DDBJ databases">
        <authorList>
            <person name="Tunstrom K."/>
        </authorList>
    </citation>
    <scope>NUCLEOTIDE SEQUENCE</scope>
</reference>